<keyword evidence="3" id="KW-1185">Reference proteome</keyword>
<dbReference type="Pfam" id="PF06985">
    <property type="entry name" value="HET"/>
    <property type="match status" value="1"/>
</dbReference>
<gene>
    <name evidence="2" type="ORF">SUNI508_02592</name>
</gene>
<protein>
    <recommendedName>
        <fullName evidence="1">Heterokaryon incompatibility domain-containing protein</fullName>
    </recommendedName>
</protein>
<sequence length="212" mass="24339">MIRVKYVFRRSWDDDDLSTTSVVAQSDSITSFSTYFLVEENTAARPRLIVTTEVELTGPYASLSHRWGTTGMFRCINDNIEDLKIRLPVPSLPVTFRDAFEILKYLEIRYMWIDSLCIIQDLDEDWAREAQAMMSVYQRAFLDLAATTSSSSELGMFRTRAPCSMISSPFKINNSSRNDIAPSWSGLQSTDPLTCLSPTRTSVLMWTYSWRY</sequence>
<evidence type="ECO:0000313" key="3">
    <source>
        <dbReference type="Proteomes" id="UP001408356"/>
    </source>
</evidence>
<name>A0ABR2UFK3_9PEZI</name>
<reference evidence="2 3" key="1">
    <citation type="journal article" date="2024" name="J. Plant Pathol.">
        <title>Sequence and assembly of the genome of Seiridium unicorne, isolate CBS 538.82, causal agent of cypress canker disease.</title>
        <authorList>
            <person name="Scali E."/>
            <person name="Rocca G.D."/>
            <person name="Danti R."/>
            <person name="Garbelotto M."/>
            <person name="Barberini S."/>
            <person name="Baroncelli R."/>
            <person name="Emiliani G."/>
        </authorList>
    </citation>
    <scope>NUCLEOTIDE SEQUENCE [LARGE SCALE GENOMIC DNA]</scope>
    <source>
        <strain evidence="2 3">BM-138-508</strain>
    </source>
</reference>
<dbReference type="Proteomes" id="UP001408356">
    <property type="component" value="Unassembled WGS sequence"/>
</dbReference>
<accession>A0ABR2UFK3</accession>
<evidence type="ECO:0000313" key="2">
    <source>
        <dbReference type="EMBL" id="KAK9413393.1"/>
    </source>
</evidence>
<dbReference type="EMBL" id="JARVKF010000440">
    <property type="protein sequence ID" value="KAK9413393.1"/>
    <property type="molecule type" value="Genomic_DNA"/>
</dbReference>
<dbReference type="PANTHER" id="PTHR33112:SF10">
    <property type="entry name" value="TOL"/>
    <property type="match status" value="1"/>
</dbReference>
<dbReference type="PANTHER" id="PTHR33112">
    <property type="entry name" value="DOMAIN PROTEIN, PUTATIVE-RELATED"/>
    <property type="match status" value="1"/>
</dbReference>
<comment type="caution">
    <text evidence="2">The sequence shown here is derived from an EMBL/GenBank/DDBJ whole genome shotgun (WGS) entry which is preliminary data.</text>
</comment>
<organism evidence="2 3">
    <name type="scientific">Seiridium unicorne</name>
    <dbReference type="NCBI Taxonomy" id="138068"/>
    <lineage>
        <taxon>Eukaryota</taxon>
        <taxon>Fungi</taxon>
        <taxon>Dikarya</taxon>
        <taxon>Ascomycota</taxon>
        <taxon>Pezizomycotina</taxon>
        <taxon>Sordariomycetes</taxon>
        <taxon>Xylariomycetidae</taxon>
        <taxon>Amphisphaeriales</taxon>
        <taxon>Sporocadaceae</taxon>
        <taxon>Seiridium</taxon>
    </lineage>
</organism>
<proteinExistence type="predicted"/>
<dbReference type="InterPro" id="IPR010730">
    <property type="entry name" value="HET"/>
</dbReference>
<feature type="domain" description="Heterokaryon incompatibility" evidence="1">
    <location>
        <begin position="60"/>
        <end position="200"/>
    </location>
</feature>
<evidence type="ECO:0000259" key="1">
    <source>
        <dbReference type="Pfam" id="PF06985"/>
    </source>
</evidence>